<proteinExistence type="inferred from homology"/>
<protein>
    <recommendedName>
        <fullName evidence="4">NADH-ubiquinone oxidoreductase chain 6</fullName>
        <ecNumber evidence="3">7.1.1.2</ecNumber>
    </recommendedName>
    <alternativeName>
        <fullName evidence="14">NADH dehydrogenase subunit 6</fullName>
    </alternativeName>
</protein>
<evidence type="ECO:0000256" key="15">
    <source>
        <dbReference type="ARBA" id="ARBA00049551"/>
    </source>
</evidence>
<dbReference type="EC" id="7.1.1.2" evidence="3"/>
<keyword evidence="11" id="KW-0520">NAD</keyword>
<evidence type="ECO:0000256" key="8">
    <source>
        <dbReference type="ARBA" id="ARBA00022967"/>
    </source>
</evidence>
<comment type="subcellular location">
    <subcellularLocation>
        <location evidence="1">Mitochondrion membrane</location>
        <topology evidence="1">Multi-pass membrane protein</topology>
    </subcellularLocation>
</comment>
<feature type="transmembrane region" description="Helical" evidence="16">
    <location>
        <begin position="66"/>
        <end position="88"/>
    </location>
</feature>
<gene>
    <name evidence="17" type="primary">ND6</name>
</gene>
<sequence length="189" mass="21701">MNSSLISKINIFNKLLSEISQIITIFLAVNSIIFTKMNHPMNMGMMLLTQTLMTCILTSTFSRTTWFSYILFLVFLGGMLVLFIYMTSIASNEMFQKSKYLLMITVSSTVMVLMMITTIIDPMAYYYTNTPEMTFNTNMMKSPESMDMLSLYNMPSAMITTFMVIYLFLTLIIVVYITKSHQGPLRPSN</sequence>
<evidence type="ECO:0000256" key="7">
    <source>
        <dbReference type="ARBA" id="ARBA00022692"/>
    </source>
</evidence>
<evidence type="ECO:0000313" key="17">
    <source>
        <dbReference type="EMBL" id="AIW64902.1"/>
    </source>
</evidence>
<dbReference type="InterPro" id="IPR050269">
    <property type="entry name" value="ComplexI_Subunit6"/>
</dbReference>
<keyword evidence="5" id="KW-0813">Transport</keyword>
<reference evidence="17" key="1">
    <citation type="journal article" date="2014" name="Nucleic Acids Res.">
        <title>Multiplex sequencing of pooled mitochondrial genomes-a crucial step toward biodiversity analysis using mito-metagenomics.</title>
        <authorList>
            <person name="Tang M."/>
            <person name="Tan M."/>
            <person name="Meng G."/>
            <person name="Yang S."/>
            <person name="Su X."/>
            <person name="Liu S."/>
            <person name="Song W."/>
            <person name="Li Y."/>
            <person name="Wu Q."/>
            <person name="Zhang A."/>
            <person name="Zhou X."/>
        </authorList>
    </citation>
    <scope>NUCLEOTIDE SEQUENCE</scope>
</reference>
<evidence type="ECO:0000256" key="6">
    <source>
        <dbReference type="ARBA" id="ARBA00022660"/>
    </source>
</evidence>
<evidence type="ECO:0000256" key="5">
    <source>
        <dbReference type="ARBA" id="ARBA00022448"/>
    </source>
</evidence>
<comment type="similarity">
    <text evidence="2">Belongs to the complex I subunit 6 family.</text>
</comment>
<geneLocation type="mitochondrion" evidence="17"/>
<keyword evidence="8" id="KW-1278">Translocase</keyword>
<evidence type="ECO:0000256" key="1">
    <source>
        <dbReference type="ARBA" id="ARBA00004225"/>
    </source>
</evidence>
<evidence type="ECO:0000256" key="10">
    <source>
        <dbReference type="ARBA" id="ARBA00022989"/>
    </source>
</evidence>
<feature type="transmembrane region" description="Helical" evidence="16">
    <location>
        <begin position="100"/>
        <end position="120"/>
    </location>
</feature>
<evidence type="ECO:0000256" key="4">
    <source>
        <dbReference type="ARBA" id="ARBA00021095"/>
    </source>
</evidence>
<evidence type="ECO:0000256" key="14">
    <source>
        <dbReference type="ARBA" id="ARBA00031019"/>
    </source>
</evidence>
<keyword evidence="9" id="KW-0249">Electron transport</keyword>
<dbReference type="PANTHER" id="PTHR11435">
    <property type="entry name" value="NADH UBIQUINONE OXIDOREDUCTASE SUBUNIT ND6"/>
    <property type="match status" value="1"/>
</dbReference>
<dbReference type="PANTHER" id="PTHR11435:SF1">
    <property type="entry name" value="NADH-UBIQUINONE OXIDOREDUCTASE CHAIN 6"/>
    <property type="match status" value="1"/>
</dbReference>
<evidence type="ECO:0000256" key="2">
    <source>
        <dbReference type="ARBA" id="ARBA00005698"/>
    </source>
</evidence>
<keyword evidence="13 16" id="KW-0472">Membrane</keyword>
<keyword evidence="6" id="KW-0679">Respiratory chain</keyword>
<dbReference type="GO" id="GO:0031966">
    <property type="term" value="C:mitochondrial membrane"/>
    <property type="evidence" value="ECO:0007669"/>
    <property type="project" value="UniProtKB-SubCell"/>
</dbReference>
<feature type="transmembrane region" description="Helical" evidence="16">
    <location>
        <begin position="156"/>
        <end position="177"/>
    </location>
</feature>
<keyword evidence="7 16" id="KW-0812">Transmembrane</keyword>
<evidence type="ECO:0000256" key="3">
    <source>
        <dbReference type="ARBA" id="ARBA00012944"/>
    </source>
</evidence>
<comment type="catalytic activity">
    <reaction evidence="15">
        <text>a ubiquinone + NADH + 5 H(+)(in) = a ubiquinol + NAD(+) + 4 H(+)(out)</text>
        <dbReference type="Rhea" id="RHEA:29091"/>
        <dbReference type="Rhea" id="RHEA-COMP:9565"/>
        <dbReference type="Rhea" id="RHEA-COMP:9566"/>
        <dbReference type="ChEBI" id="CHEBI:15378"/>
        <dbReference type="ChEBI" id="CHEBI:16389"/>
        <dbReference type="ChEBI" id="CHEBI:17976"/>
        <dbReference type="ChEBI" id="CHEBI:57540"/>
        <dbReference type="ChEBI" id="CHEBI:57945"/>
        <dbReference type="EC" id="7.1.1.2"/>
    </reaction>
</comment>
<dbReference type="GO" id="GO:0008137">
    <property type="term" value="F:NADH dehydrogenase (ubiquinone) activity"/>
    <property type="evidence" value="ECO:0007669"/>
    <property type="project" value="UniProtKB-EC"/>
</dbReference>
<evidence type="ECO:0000256" key="11">
    <source>
        <dbReference type="ARBA" id="ARBA00023027"/>
    </source>
</evidence>
<organism evidence="17">
    <name type="scientific">Ictinogomphus sp. MT-2014</name>
    <dbReference type="NCBI Taxonomy" id="1560015"/>
    <lineage>
        <taxon>Eukaryota</taxon>
        <taxon>Metazoa</taxon>
        <taxon>Ecdysozoa</taxon>
        <taxon>Arthropoda</taxon>
        <taxon>Hexapoda</taxon>
        <taxon>Insecta</taxon>
        <taxon>Pterygota</taxon>
        <taxon>Palaeoptera</taxon>
        <taxon>Odonata</taxon>
        <taxon>Epiprocta</taxon>
        <taxon>Anisoptera</taxon>
        <taxon>Gomphoidea</taxon>
        <taxon>Gomphidae</taxon>
        <taxon>Ictinogomphus</taxon>
    </lineage>
</organism>
<name>A0A0A0VAS0_9ODON</name>
<evidence type="ECO:0000256" key="9">
    <source>
        <dbReference type="ARBA" id="ARBA00022982"/>
    </source>
</evidence>
<dbReference type="EMBL" id="KM244673">
    <property type="protein sequence ID" value="AIW64902.1"/>
    <property type="molecule type" value="Genomic_DNA"/>
</dbReference>
<keyword evidence="12 17" id="KW-0496">Mitochondrion</keyword>
<accession>A0A0A0VAS0</accession>
<evidence type="ECO:0000256" key="12">
    <source>
        <dbReference type="ARBA" id="ARBA00023128"/>
    </source>
</evidence>
<dbReference type="AlphaFoldDB" id="A0A0A0VAS0"/>
<evidence type="ECO:0000256" key="16">
    <source>
        <dbReference type="SAM" id="Phobius"/>
    </source>
</evidence>
<keyword evidence="10 16" id="KW-1133">Transmembrane helix</keyword>
<feature type="transmembrane region" description="Helical" evidence="16">
    <location>
        <begin position="15"/>
        <end position="34"/>
    </location>
</feature>
<evidence type="ECO:0000256" key="13">
    <source>
        <dbReference type="ARBA" id="ARBA00023136"/>
    </source>
</evidence>